<keyword evidence="3 10" id="KW-0132">Cell division</keyword>
<feature type="domain" description="Mur ligase central" evidence="14">
    <location>
        <begin position="126"/>
        <end position="309"/>
    </location>
</feature>
<dbReference type="InterPro" id="IPR005863">
    <property type="entry name" value="UDP-N-AcMur_synth"/>
</dbReference>
<dbReference type="InterPro" id="IPR004101">
    <property type="entry name" value="Mur_ligase_C"/>
</dbReference>
<evidence type="ECO:0000256" key="5">
    <source>
        <dbReference type="ARBA" id="ARBA00022840"/>
    </source>
</evidence>
<dbReference type="InterPro" id="IPR051046">
    <property type="entry name" value="MurCDEF_CellWall_CoF430Synth"/>
</dbReference>
<keyword evidence="9 10" id="KW-0961">Cell wall biogenesis/degradation</keyword>
<proteinExistence type="inferred from homology"/>
<dbReference type="HAMAP" id="MF_02019">
    <property type="entry name" value="MurF"/>
    <property type="match status" value="1"/>
</dbReference>
<dbReference type="GO" id="GO:0009252">
    <property type="term" value="P:peptidoglycan biosynthetic process"/>
    <property type="evidence" value="ECO:0007669"/>
    <property type="project" value="UniProtKB-UniRule"/>
</dbReference>
<evidence type="ECO:0000313" key="15">
    <source>
        <dbReference type="EMBL" id="PQV63270.1"/>
    </source>
</evidence>
<keyword evidence="2 10" id="KW-0436">Ligase</keyword>
<dbReference type="FunCoup" id="A0A2S8SR52">
    <property type="interactions" value="288"/>
</dbReference>
<dbReference type="EMBL" id="NIGF01000014">
    <property type="protein sequence ID" value="PQV63270.1"/>
    <property type="molecule type" value="Genomic_DNA"/>
</dbReference>
<comment type="pathway">
    <text evidence="10 11">Cell wall biogenesis; peptidoglycan biosynthesis.</text>
</comment>
<organism evidence="15 16">
    <name type="scientific">Abditibacterium utsteinense</name>
    <dbReference type="NCBI Taxonomy" id="1960156"/>
    <lineage>
        <taxon>Bacteria</taxon>
        <taxon>Pseudomonadati</taxon>
        <taxon>Abditibacteriota</taxon>
        <taxon>Abditibacteriia</taxon>
        <taxon>Abditibacteriales</taxon>
        <taxon>Abditibacteriaceae</taxon>
        <taxon>Abditibacterium</taxon>
    </lineage>
</organism>
<dbReference type="SUPFAM" id="SSF63418">
    <property type="entry name" value="MurE/MurF N-terminal domain"/>
    <property type="match status" value="1"/>
</dbReference>
<dbReference type="GO" id="GO:0008360">
    <property type="term" value="P:regulation of cell shape"/>
    <property type="evidence" value="ECO:0007669"/>
    <property type="project" value="UniProtKB-KW"/>
</dbReference>
<keyword evidence="8 10" id="KW-0131">Cell cycle</keyword>
<keyword evidence="1 10" id="KW-0963">Cytoplasm</keyword>
<evidence type="ECO:0000256" key="6">
    <source>
        <dbReference type="ARBA" id="ARBA00022960"/>
    </source>
</evidence>
<reference evidence="15 16" key="1">
    <citation type="journal article" date="2018" name="Syst. Appl. Microbiol.">
        <title>Abditibacterium utsteinense sp. nov., the first cultivated member of candidate phylum FBP, isolated from ice-free Antarctic soil samples.</title>
        <authorList>
            <person name="Tahon G."/>
            <person name="Tytgat B."/>
            <person name="Lebbe L."/>
            <person name="Carlier A."/>
            <person name="Willems A."/>
        </authorList>
    </citation>
    <scope>NUCLEOTIDE SEQUENCE [LARGE SCALE GENOMIC DNA]</scope>
    <source>
        <strain evidence="15 16">LMG 29911</strain>
    </source>
</reference>
<feature type="binding site" evidence="10">
    <location>
        <begin position="128"/>
        <end position="134"/>
    </location>
    <ligand>
        <name>ATP</name>
        <dbReference type="ChEBI" id="CHEBI:30616"/>
    </ligand>
</feature>
<evidence type="ECO:0000256" key="11">
    <source>
        <dbReference type="RuleBase" id="RU004136"/>
    </source>
</evidence>
<evidence type="ECO:0000256" key="10">
    <source>
        <dbReference type="HAMAP-Rule" id="MF_02019"/>
    </source>
</evidence>
<dbReference type="InterPro" id="IPR036615">
    <property type="entry name" value="Mur_ligase_C_dom_sf"/>
</dbReference>
<keyword evidence="4 10" id="KW-0547">Nucleotide-binding</keyword>
<gene>
    <name evidence="10" type="primary">murF</name>
    <name evidence="15" type="ORF">B1R32_11496</name>
</gene>
<name>A0A2S8SR52_9BACT</name>
<dbReference type="GO" id="GO:0071555">
    <property type="term" value="P:cell wall organization"/>
    <property type="evidence" value="ECO:0007669"/>
    <property type="project" value="UniProtKB-KW"/>
</dbReference>
<keyword evidence="16" id="KW-1185">Reference proteome</keyword>
<evidence type="ECO:0000256" key="9">
    <source>
        <dbReference type="ARBA" id="ARBA00023316"/>
    </source>
</evidence>
<evidence type="ECO:0000256" key="2">
    <source>
        <dbReference type="ARBA" id="ARBA00022598"/>
    </source>
</evidence>
<evidence type="ECO:0000256" key="3">
    <source>
        <dbReference type="ARBA" id="ARBA00022618"/>
    </source>
</evidence>
<dbReference type="InParanoid" id="A0A2S8SR52"/>
<dbReference type="AlphaFoldDB" id="A0A2S8SR52"/>
<comment type="caution">
    <text evidence="15">The sequence shown here is derived from an EMBL/GenBank/DDBJ whole genome shotgun (WGS) entry which is preliminary data.</text>
</comment>
<comment type="similarity">
    <text evidence="10">Belongs to the MurCDEF family. MurF subfamily.</text>
</comment>
<dbReference type="GO" id="GO:0051301">
    <property type="term" value="P:cell division"/>
    <property type="evidence" value="ECO:0007669"/>
    <property type="project" value="UniProtKB-KW"/>
</dbReference>
<dbReference type="InterPro" id="IPR013221">
    <property type="entry name" value="Mur_ligase_cen"/>
</dbReference>
<dbReference type="UniPathway" id="UPA00219"/>
<comment type="function">
    <text evidence="10 11">Involved in cell wall formation. Catalyzes the final step in the synthesis of UDP-N-acetylmuramoyl-pentapeptide, the precursor of murein.</text>
</comment>
<feature type="domain" description="Mur ligase N-terminal catalytic" evidence="12">
    <location>
        <begin position="42"/>
        <end position="113"/>
    </location>
</feature>
<dbReference type="GO" id="GO:0047480">
    <property type="term" value="F:UDP-N-acetylmuramoyl-tripeptide-D-alanyl-D-alanine ligase activity"/>
    <property type="evidence" value="ECO:0007669"/>
    <property type="project" value="UniProtKB-UniRule"/>
</dbReference>
<dbReference type="Gene3D" id="3.90.190.20">
    <property type="entry name" value="Mur ligase, C-terminal domain"/>
    <property type="match status" value="1"/>
</dbReference>
<comment type="subcellular location">
    <subcellularLocation>
        <location evidence="10 11">Cytoplasm</location>
    </subcellularLocation>
</comment>
<dbReference type="NCBIfam" id="TIGR01143">
    <property type="entry name" value="murF"/>
    <property type="match status" value="1"/>
</dbReference>
<dbReference type="EC" id="6.3.2.10" evidence="10 11"/>
<dbReference type="Pfam" id="PF01225">
    <property type="entry name" value="Mur_ligase"/>
    <property type="match status" value="1"/>
</dbReference>
<dbReference type="Gene3D" id="3.40.1390.10">
    <property type="entry name" value="MurE/MurF, N-terminal domain"/>
    <property type="match status" value="1"/>
</dbReference>
<evidence type="ECO:0000256" key="7">
    <source>
        <dbReference type="ARBA" id="ARBA00022984"/>
    </source>
</evidence>
<evidence type="ECO:0000313" key="16">
    <source>
        <dbReference type="Proteomes" id="UP000237684"/>
    </source>
</evidence>
<keyword evidence="6 10" id="KW-0133">Cell shape</keyword>
<protein>
    <recommendedName>
        <fullName evidence="10 11">UDP-N-acetylmuramoyl-tripeptide--D-alanyl-D-alanine ligase</fullName>
        <ecNumber evidence="10 11">6.3.2.10</ecNumber>
    </recommendedName>
    <alternativeName>
        <fullName evidence="10">D-alanyl-D-alanine-adding enzyme</fullName>
    </alternativeName>
</protein>
<sequence>MAEQIGKNRAGFKPEEIIEATGARLVTAIKNQDELWCNSNAVVSDSRQFCGEQLFVALKGDRFDGHDYVDKAAKECAAAAVVEREIEAFWPSGIRIDQFVVPNTTNALGNLARYHRRRFKIPIVAVTGSYGKTSTRALIHAALSQKMKTLTSQANFNNEIGLPMTLFQLDETHEAAVLEMGMRGRGQIDYLAKIAEPTIGVITNIGPQHLELLGSLEEVAAAKAELLENLPKDGLAVLPADSPFLEFLQSKTSCKLVTFGTAVWADYRIQNIQTRADGNIECEINREKIQLPLPGAHNAINAAAAFAVAREMGVSAEDIKSGLESAELPGARMRVLKPENGITIIDDCYNAGPDSMRAALQTLLDFPGSGRKVAVLGVMKEIGEVSEIEHRKIGSLAGQICDVLIGVGGETRPLLNSAIISAKESENEMQVSYCDDAKESSSRAGEWLQSGDIVLVKGSRSVGLEVFVEAVKRI</sequence>
<dbReference type="Proteomes" id="UP000237684">
    <property type="component" value="Unassembled WGS sequence"/>
</dbReference>
<evidence type="ECO:0000259" key="13">
    <source>
        <dbReference type="Pfam" id="PF02875"/>
    </source>
</evidence>
<dbReference type="PANTHER" id="PTHR43024">
    <property type="entry name" value="UDP-N-ACETYLMURAMOYL-TRIPEPTIDE--D-ALANYL-D-ALANINE LIGASE"/>
    <property type="match status" value="1"/>
</dbReference>
<dbReference type="GO" id="GO:0005524">
    <property type="term" value="F:ATP binding"/>
    <property type="evidence" value="ECO:0007669"/>
    <property type="project" value="UniProtKB-UniRule"/>
</dbReference>
<evidence type="ECO:0000256" key="8">
    <source>
        <dbReference type="ARBA" id="ARBA00023306"/>
    </source>
</evidence>
<dbReference type="InterPro" id="IPR036565">
    <property type="entry name" value="Mur-like_cat_sf"/>
</dbReference>
<dbReference type="Gene3D" id="3.40.1190.10">
    <property type="entry name" value="Mur-like, catalytic domain"/>
    <property type="match status" value="1"/>
</dbReference>
<dbReference type="OrthoDB" id="9801978at2"/>
<dbReference type="RefSeq" id="WP_106380683.1">
    <property type="nucleotide sequence ID" value="NZ_NIGF01000014.1"/>
</dbReference>
<keyword evidence="5 10" id="KW-0067">ATP-binding</keyword>
<dbReference type="GO" id="GO:0005737">
    <property type="term" value="C:cytoplasm"/>
    <property type="evidence" value="ECO:0007669"/>
    <property type="project" value="UniProtKB-SubCell"/>
</dbReference>
<dbReference type="GO" id="GO:0008766">
    <property type="term" value="F:UDP-N-acetylmuramoylalanyl-D-glutamyl-2,6-diaminopimelate-D-alanyl-D-alanine ligase activity"/>
    <property type="evidence" value="ECO:0007669"/>
    <property type="project" value="RHEA"/>
</dbReference>
<evidence type="ECO:0000259" key="12">
    <source>
        <dbReference type="Pfam" id="PF01225"/>
    </source>
</evidence>
<dbReference type="InterPro" id="IPR035911">
    <property type="entry name" value="MurE/MurF_N"/>
</dbReference>
<evidence type="ECO:0000259" key="14">
    <source>
        <dbReference type="Pfam" id="PF08245"/>
    </source>
</evidence>
<evidence type="ECO:0000256" key="4">
    <source>
        <dbReference type="ARBA" id="ARBA00022741"/>
    </source>
</evidence>
<dbReference type="PANTHER" id="PTHR43024:SF1">
    <property type="entry name" value="UDP-N-ACETYLMURAMOYL-TRIPEPTIDE--D-ALANYL-D-ALANINE LIGASE"/>
    <property type="match status" value="1"/>
</dbReference>
<keyword evidence="7 10" id="KW-0573">Peptidoglycan synthesis</keyword>
<dbReference type="Pfam" id="PF02875">
    <property type="entry name" value="Mur_ligase_C"/>
    <property type="match status" value="1"/>
</dbReference>
<dbReference type="InterPro" id="IPR000713">
    <property type="entry name" value="Mur_ligase_N"/>
</dbReference>
<dbReference type="Pfam" id="PF08245">
    <property type="entry name" value="Mur_ligase_M"/>
    <property type="match status" value="1"/>
</dbReference>
<comment type="catalytic activity">
    <reaction evidence="10 11">
        <text>D-alanyl-D-alanine + UDP-N-acetyl-alpha-D-muramoyl-L-alanyl-gamma-D-glutamyl-meso-2,6-diaminopimelate + ATP = UDP-N-acetyl-alpha-D-muramoyl-L-alanyl-gamma-D-glutamyl-meso-2,6-diaminopimeloyl-D-alanyl-D-alanine + ADP + phosphate + H(+)</text>
        <dbReference type="Rhea" id="RHEA:28374"/>
        <dbReference type="ChEBI" id="CHEBI:15378"/>
        <dbReference type="ChEBI" id="CHEBI:30616"/>
        <dbReference type="ChEBI" id="CHEBI:43474"/>
        <dbReference type="ChEBI" id="CHEBI:57822"/>
        <dbReference type="ChEBI" id="CHEBI:61386"/>
        <dbReference type="ChEBI" id="CHEBI:83905"/>
        <dbReference type="ChEBI" id="CHEBI:456216"/>
        <dbReference type="EC" id="6.3.2.10"/>
    </reaction>
</comment>
<evidence type="ECO:0000256" key="1">
    <source>
        <dbReference type="ARBA" id="ARBA00022490"/>
    </source>
</evidence>
<dbReference type="SUPFAM" id="SSF53244">
    <property type="entry name" value="MurD-like peptide ligases, peptide-binding domain"/>
    <property type="match status" value="1"/>
</dbReference>
<accession>A0A2S8SR52</accession>
<feature type="domain" description="Mur ligase C-terminal" evidence="13">
    <location>
        <begin position="332"/>
        <end position="460"/>
    </location>
</feature>
<dbReference type="SUPFAM" id="SSF53623">
    <property type="entry name" value="MurD-like peptide ligases, catalytic domain"/>
    <property type="match status" value="1"/>
</dbReference>